<comment type="caution">
    <text evidence="1">The sequence shown here is derived from an EMBL/GenBank/DDBJ whole genome shotgun (WGS) entry which is preliminary data.</text>
</comment>
<evidence type="ECO:0000313" key="1">
    <source>
        <dbReference type="EMBL" id="KAH9420069.1"/>
    </source>
</evidence>
<evidence type="ECO:0000313" key="2">
    <source>
        <dbReference type="Proteomes" id="UP000887458"/>
    </source>
</evidence>
<keyword evidence="2" id="KW-1185">Reference proteome</keyword>
<dbReference type="EMBL" id="NJHN03000054">
    <property type="protein sequence ID" value="KAH9420069.1"/>
    <property type="molecule type" value="Genomic_DNA"/>
</dbReference>
<gene>
    <name evidence="1" type="ORF">DERP_001904</name>
</gene>
<dbReference type="Proteomes" id="UP000887458">
    <property type="component" value="Unassembled WGS sequence"/>
</dbReference>
<accession>A0ABQ8JBT4</accession>
<proteinExistence type="predicted"/>
<protein>
    <submittedName>
        <fullName evidence="1">Uncharacterized protein</fullName>
    </submittedName>
</protein>
<name>A0ABQ8JBT4_DERPT</name>
<organism evidence="1 2">
    <name type="scientific">Dermatophagoides pteronyssinus</name>
    <name type="common">European house dust mite</name>
    <dbReference type="NCBI Taxonomy" id="6956"/>
    <lineage>
        <taxon>Eukaryota</taxon>
        <taxon>Metazoa</taxon>
        <taxon>Ecdysozoa</taxon>
        <taxon>Arthropoda</taxon>
        <taxon>Chelicerata</taxon>
        <taxon>Arachnida</taxon>
        <taxon>Acari</taxon>
        <taxon>Acariformes</taxon>
        <taxon>Sarcoptiformes</taxon>
        <taxon>Astigmata</taxon>
        <taxon>Psoroptidia</taxon>
        <taxon>Analgoidea</taxon>
        <taxon>Pyroglyphidae</taxon>
        <taxon>Dermatophagoidinae</taxon>
        <taxon>Dermatophagoides</taxon>
    </lineage>
</organism>
<reference evidence="1 2" key="2">
    <citation type="journal article" date="2022" name="Mol. Biol. Evol.">
        <title>Comparative Genomics Reveals Insights into the Divergent Evolution of Astigmatic Mites and Household Pest Adaptations.</title>
        <authorList>
            <person name="Xiong Q."/>
            <person name="Wan A.T."/>
            <person name="Liu X."/>
            <person name="Fung C.S."/>
            <person name="Xiao X."/>
            <person name="Malainual N."/>
            <person name="Hou J."/>
            <person name="Wang L."/>
            <person name="Wang M."/>
            <person name="Yang K.Y."/>
            <person name="Cui Y."/>
            <person name="Leung E.L."/>
            <person name="Nong W."/>
            <person name="Shin S.K."/>
            <person name="Au S.W."/>
            <person name="Jeong K.Y."/>
            <person name="Chew F.T."/>
            <person name="Hui J.H."/>
            <person name="Leung T.F."/>
            <person name="Tungtrongchitr A."/>
            <person name="Zhong N."/>
            <person name="Liu Z."/>
            <person name="Tsui S.K."/>
        </authorList>
    </citation>
    <scope>NUCLEOTIDE SEQUENCE [LARGE SCALE GENOMIC DNA]</scope>
    <source>
        <strain evidence="1">Derp</strain>
    </source>
</reference>
<feature type="non-terminal residue" evidence="1">
    <location>
        <position position="88"/>
    </location>
</feature>
<sequence length="88" mass="9168">MTIQMLGNMAGGSGGSYGGGGNSYGGDPMLVLSGKDGTMIAGGPCSMIPFMMSPSKKSKKKGQDMIMMIGSGCKRQQSYPYPQPKHIQ</sequence>
<reference evidence="1 2" key="1">
    <citation type="journal article" date="2018" name="J. Allergy Clin. Immunol.">
        <title>High-quality assembly of Dermatophagoides pteronyssinus genome and transcriptome reveals a wide range of novel allergens.</title>
        <authorList>
            <person name="Liu X.Y."/>
            <person name="Yang K.Y."/>
            <person name="Wang M.Q."/>
            <person name="Kwok J.S."/>
            <person name="Zeng X."/>
            <person name="Yang Z."/>
            <person name="Xiao X.J."/>
            <person name="Lau C.P."/>
            <person name="Li Y."/>
            <person name="Huang Z.M."/>
            <person name="Ba J.G."/>
            <person name="Yim A.K."/>
            <person name="Ouyang C.Y."/>
            <person name="Ngai S.M."/>
            <person name="Chan T.F."/>
            <person name="Leung E.L."/>
            <person name="Liu L."/>
            <person name="Liu Z.G."/>
            <person name="Tsui S.K."/>
        </authorList>
    </citation>
    <scope>NUCLEOTIDE SEQUENCE [LARGE SCALE GENOMIC DNA]</scope>
    <source>
        <strain evidence="1">Derp</strain>
    </source>
</reference>